<name>A0ABQ6Y845_9GAMM</name>
<feature type="domain" description="Thioesterase" evidence="3">
    <location>
        <begin position="46"/>
        <end position="115"/>
    </location>
</feature>
<dbReference type="Gene3D" id="3.10.129.10">
    <property type="entry name" value="Hotdog Thioesterase"/>
    <property type="match status" value="1"/>
</dbReference>
<dbReference type="InterPro" id="IPR003736">
    <property type="entry name" value="PAAI_dom"/>
</dbReference>
<sequence>MDKNTLIDTILARPLHRACGLTLVRGADGESEVTLELNDFTLGPTGDLHGGILYAFFDVASFLALLSVLPEDRYAVSIETHTSLLRGARGEGRIVIRTRVDRLGRTLASMRGEAFFQAADGTEKLIATGSVTKAVVSKSA</sequence>
<gene>
    <name evidence="4" type="ORF">A6D6_02105</name>
</gene>
<evidence type="ECO:0000313" key="4">
    <source>
        <dbReference type="EMBL" id="KAF0805657.1"/>
    </source>
</evidence>
<dbReference type="RefSeq" id="WP_133490013.1">
    <property type="nucleotide sequence ID" value="NZ_AQPF01000014.1"/>
</dbReference>
<protein>
    <recommendedName>
        <fullName evidence="3">Thioesterase domain-containing protein</fullName>
    </recommendedName>
</protein>
<keyword evidence="5" id="KW-1185">Reference proteome</keyword>
<dbReference type="Pfam" id="PF03061">
    <property type="entry name" value="4HBT"/>
    <property type="match status" value="1"/>
</dbReference>
<evidence type="ECO:0000256" key="2">
    <source>
        <dbReference type="ARBA" id="ARBA00022801"/>
    </source>
</evidence>
<evidence type="ECO:0000313" key="5">
    <source>
        <dbReference type="Proteomes" id="UP000771797"/>
    </source>
</evidence>
<dbReference type="EMBL" id="AQPF01000014">
    <property type="protein sequence ID" value="KAF0805657.1"/>
    <property type="molecule type" value="Genomic_DNA"/>
</dbReference>
<organism evidence="4 5">
    <name type="scientific">Alcanivorax xiamenensis</name>
    <dbReference type="NCBI Taxonomy" id="1177156"/>
    <lineage>
        <taxon>Bacteria</taxon>
        <taxon>Pseudomonadati</taxon>
        <taxon>Pseudomonadota</taxon>
        <taxon>Gammaproteobacteria</taxon>
        <taxon>Oceanospirillales</taxon>
        <taxon>Alcanivoracaceae</taxon>
        <taxon>Alcanivorax</taxon>
    </lineage>
</organism>
<dbReference type="InterPro" id="IPR039298">
    <property type="entry name" value="ACOT13"/>
</dbReference>
<comment type="similarity">
    <text evidence="1">Belongs to the thioesterase PaaI family.</text>
</comment>
<proteinExistence type="inferred from homology"/>
<accession>A0ABQ6Y845</accession>
<dbReference type="Proteomes" id="UP000771797">
    <property type="component" value="Unassembled WGS sequence"/>
</dbReference>
<reference evidence="4 5" key="1">
    <citation type="submission" date="2012-09" db="EMBL/GenBank/DDBJ databases">
        <title>Genome Sequence of alkane-degrading Bacterium Alcanivorax sp. 6-D-6.</title>
        <authorList>
            <person name="Lai Q."/>
            <person name="Shao Z."/>
        </authorList>
    </citation>
    <scope>NUCLEOTIDE SEQUENCE [LARGE SCALE GENOMIC DNA]</scope>
    <source>
        <strain evidence="4 5">6-D-6</strain>
    </source>
</reference>
<dbReference type="InterPro" id="IPR006683">
    <property type="entry name" value="Thioestr_dom"/>
</dbReference>
<dbReference type="CDD" id="cd03443">
    <property type="entry name" value="PaaI_thioesterase"/>
    <property type="match status" value="1"/>
</dbReference>
<dbReference type="PANTHER" id="PTHR21660:SF1">
    <property type="entry name" value="ACYL-COENZYME A THIOESTERASE 13"/>
    <property type="match status" value="1"/>
</dbReference>
<dbReference type="NCBIfam" id="TIGR00369">
    <property type="entry name" value="unchar_dom_1"/>
    <property type="match status" value="1"/>
</dbReference>
<keyword evidence="2" id="KW-0378">Hydrolase</keyword>
<evidence type="ECO:0000256" key="1">
    <source>
        <dbReference type="ARBA" id="ARBA00008324"/>
    </source>
</evidence>
<dbReference type="PANTHER" id="PTHR21660">
    <property type="entry name" value="THIOESTERASE SUPERFAMILY MEMBER-RELATED"/>
    <property type="match status" value="1"/>
</dbReference>
<dbReference type="SUPFAM" id="SSF54637">
    <property type="entry name" value="Thioesterase/thiol ester dehydrase-isomerase"/>
    <property type="match status" value="1"/>
</dbReference>
<evidence type="ECO:0000259" key="3">
    <source>
        <dbReference type="Pfam" id="PF03061"/>
    </source>
</evidence>
<dbReference type="InterPro" id="IPR029069">
    <property type="entry name" value="HotDog_dom_sf"/>
</dbReference>
<comment type="caution">
    <text evidence="4">The sequence shown here is derived from an EMBL/GenBank/DDBJ whole genome shotgun (WGS) entry which is preliminary data.</text>
</comment>